<proteinExistence type="predicted"/>
<dbReference type="RefSeq" id="WP_117895352.1">
    <property type="nucleotide sequence ID" value="NZ_CABJCV010000014.1"/>
</dbReference>
<evidence type="ECO:0000256" key="1">
    <source>
        <dbReference type="SAM" id="Phobius"/>
    </source>
</evidence>
<evidence type="ECO:0000313" key="2">
    <source>
        <dbReference type="EMBL" id="RGR72674.1"/>
    </source>
</evidence>
<keyword evidence="1" id="KW-0812">Transmembrane</keyword>
<organism evidence="2 3">
    <name type="scientific">Holdemania filiformis</name>
    <dbReference type="NCBI Taxonomy" id="61171"/>
    <lineage>
        <taxon>Bacteria</taxon>
        <taxon>Bacillati</taxon>
        <taxon>Bacillota</taxon>
        <taxon>Erysipelotrichia</taxon>
        <taxon>Erysipelotrichales</taxon>
        <taxon>Erysipelotrichaceae</taxon>
        <taxon>Holdemania</taxon>
    </lineage>
</organism>
<reference evidence="2 3" key="1">
    <citation type="submission" date="2018-08" db="EMBL/GenBank/DDBJ databases">
        <title>A genome reference for cultivated species of the human gut microbiota.</title>
        <authorList>
            <person name="Zou Y."/>
            <person name="Xue W."/>
            <person name="Luo G."/>
        </authorList>
    </citation>
    <scope>NUCLEOTIDE SEQUENCE [LARGE SCALE GENOMIC DNA]</scope>
    <source>
        <strain evidence="2 3">AF24-29</strain>
    </source>
</reference>
<dbReference type="AlphaFoldDB" id="A0A412FWZ9"/>
<keyword evidence="1" id="KW-1133">Transmembrane helix</keyword>
<dbReference type="Proteomes" id="UP000284178">
    <property type="component" value="Unassembled WGS sequence"/>
</dbReference>
<dbReference type="EMBL" id="QRUP01000014">
    <property type="protein sequence ID" value="RGR72674.1"/>
    <property type="molecule type" value="Genomic_DNA"/>
</dbReference>
<gene>
    <name evidence="2" type="ORF">DWY25_11450</name>
</gene>
<sequence length="481" mass="54100">MKQIKKLARRGMARTLALLTAIFFGVAVVFGLIMLGEGVKQALLMAVTMIVMFGFILLIFVLIGSVPYLRVGKMVKRQCEDLGIELNEEEDFEFVTKEISMSKNWIVSGLYGSNFALHRRSIDHVEETSYYQKGRTYPMILLFVGPKKKYKIICSRKGDFERITDALDQWFPPIDTPAAAEDQAGEKAYDPAEEDRQARRDRILRQEQGQNGKKTIAAILGVVGMVVVFSVIYNLLPARTSAPKTTPNIVGQSSKPKSKDRQVDAYIATINDDQFQQIAQGLIVETDGDVDQLSWFVASEEEDQTSFVIYNDTPYFFYGEAVIRDAEGKKLGTVEIPLAKPYDYCLAIGTVGPGADGYEYTTMEFYSLSYAAASVRYQYTNDGDETSSWIDILLASEDLSEDNVEEICMAEYYSNVLSQIASEELMFFDENDLKYVNDDENEGLDRTSAKYRAVLDIDRGVIEWYSINNGTETALSSLTMK</sequence>
<evidence type="ECO:0000313" key="3">
    <source>
        <dbReference type="Proteomes" id="UP000284178"/>
    </source>
</evidence>
<accession>A0A412FWZ9</accession>
<keyword evidence="1" id="KW-0472">Membrane</keyword>
<protein>
    <submittedName>
        <fullName evidence="2">ABC transporter permease</fullName>
    </submittedName>
</protein>
<feature type="transmembrane region" description="Helical" evidence="1">
    <location>
        <begin position="215"/>
        <end position="236"/>
    </location>
</feature>
<feature type="transmembrane region" description="Helical" evidence="1">
    <location>
        <begin position="42"/>
        <end position="69"/>
    </location>
</feature>
<feature type="transmembrane region" description="Helical" evidence="1">
    <location>
        <begin position="12"/>
        <end position="36"/>
    </location>
</feature>
<keyword evidence="3" id="KW-1185">Reference proteome</keyword>
<comment type="caution">
    <text evidence="2">The sequence shown here is derived from an EMBL/GenBank/DDBJ whole genome shotgun (WGS) entry which is preliminary data.</text>
</comment>
<name>A0A412FWZ9_9FIRM</name>
<dbReference type="GeneID" id="83016007"/>